<feature type="binding site" evidence="9">
    <location>
        <position position="217"/>
    </location>
    <ligand>
        <name>1-deoxy-D-xylulose 5-phosphate</name>
        <dbReference type="ChEBI" id="CHEBI:57792"/>
    </ligand>
</feature>
<dbReference type="GO" id="GO:0030604">
    <property type="term" value="F:1-deoxy-D-xylulose-5-phosphate reductoisomerase activity"/>
    <property type="evidence" value="ECO:0007669"/>
    <property type="project" value="UniProtKB-UniRule"/>
</dbReference>
<dbReference type="InterPro" id="IPR013644">
    <property type="entry name" value="DXP_reductoisomerase_C"/>
</dbReference>
<dbReference type="InterPro" id="IPR013512">
    <property type="entry name" value="DXP_reductoisomerase_N"/>
</dbReference>
<feature type="binding site" evidence="9">
    <location>
        <position position="175"/>
    </location>
    <ligand>
        <name>1-deoxy-D-xylulose 5-phosphate</name>
        <dbReference type="ChEBI" id="CHEBI:57792"/>
    </ligand>
</feature>
<dbReference type="PANTHER" id="PTHR30525">
    <property type="entry name" value="1-DEOXY-D-XYLULOSE 5-PHOSPHATE REDUCTOISOMERASE"/>
    <property type="match status" value="1"/>
</dbReference>
<feature type="binding site" evidence="9">
    <location>
        <position position="13"/>
    </location>
    <ligand>
        <name>NADPH</name>
        <dbReference type="ChEBI" id="CHEBI:57783"/>
    </ligand>
</feature>
<reference evidence="13 14" key="1">
    <citation type="journal article" date="2019" name="Nat. Microbiol.">
        <title>Mediterranean grassland soil C-N compound turnover is dependent on rainfall and depth, and is mediated by genomically divergent microorganisms.</title>
        <authorList>
            <person name="Diamond S."/>
            <person name="Andeer P.F."/>
            <person name="Li Z."/>
            <person name="Crits-Christoph A."/>
            <person name="Burstein D."/>
            <person name="Anantharaman K."/>
            <person name="Lane K.R."/>
            <person name="Thomas B.C."/>
            <person name="Pan C."/>
            <person name="Northen T.R."/>
            <person name="Banfield J.F."/>
        </authorList>
    </citation>
    <scope>NUCLEOTIDE SEQUENCE [LARGE SCALE GENOMIC DNA]</scope>
    <source>
        <strain evidence="13">NP_8</strain>
    </source>
</reference>
<comment type="cofactor">
    <cofactor evidence="9">
        <name>Mg(2+)</name>
        <dbReference type="ChEBI" id="CHEBI:18420"/>
    </cofactor>
    <cofactor evidence="9">
        <name>Mn(2+)</name>
        <dbReference type="ChEBI" id="CHEBI:29035"/>
    </cofactor>
</comment>
<feature type="binding site" evidence="9">
    <location>
        <position position="123"/>
    </location>
    <ligand>
        <name>NADPH</name>
        <dbReference type="ChEBI" id="CHEBI:57783"/>
    </ligand>
</feature>
<comment type="catalytic activity">
    <reaction evidence="8">
        <text>2-C-methyl-D-erythritol 4-phosphate + NADP(+) = 1-deoxy-D-xylulose 5-phosphate + NADPH + H(+)</text>
        <dbReference type="Rhea" id="RHEA:13717"/>
        <dbReference type="ChEBI" id="CHEBI:15378"/>
        <dbReference type="ChEBI" id="CHEBI:57783"/>
        <dbReference type="ChEBI" id="CHEBI:57792"/>
        <dbReference type="ChEBI" id="CHEBI:58262"/>
        <dbReference type="ChEBI" id="CHEBI:58349"/>
        <dbReference type="EC" id="1.1.1.267"/>
    </reaction>
    <physiologicalReaction direction="right-to-left" evidence="8">
        <dbReference type="Rhea" id="RHEA:13719"/>
    </physiologicalReaction>
</comment>
<comment type="similarity">
    <text evidence="2 9">Belongs to the DXR family.</text>
</comment>
<protein>
    <recommendedName>
        <fullName evidence="9">1-deoxy-D-xylulose 5-phosphate reductoisomerase</fullName>
        <shortName evidence="9">DXP reductoisomerase</shortName>
        <ecNumber evidence="9">1.1.1.267</ecNumber>
    </recommendedName>
    <alternativeName>
        <fullName evidence="9">1-deoxyxylulose-5-phosphate reductoisomerase</fullName>
    </alternativeName>
    <alternativeName>
        <fullName evidence="9">2-C-methyl-D-erythritol 4-phosphate synthase</fullName>
    </alternativeName>
</protein>
<comment type="caution">
    <text evidence="9">Lacks conserved residue(s) required for the propagation of feature annotation.</text>
</comment>
<dbReference type="Gene3D" id="3.40.50.720">
    <property type="entry name" value="NAD(P)-binding Rossmann-like Domain"/>
    <property type="match status" value="1"/>
</dbReference>
<sequence length="383" mass="41124">MTPSRLIILGSTGSIGRSALDVIRRAQGEFTVAGLGARRDIDTLRRQIQEFRPRVVAVTDAEAAQRLRAGVSVPVEILSGPDAMRELAVWGEADLVVVAVVGIAGLLPTLAALRAGRDVALANKETLVTGGALVMAEARRTGRRLLPIDSEHAAIMQCLRGEPSSGVRRVLLTGSGGPLLRRPLESLAHVRPDEALAHPTWKMGKKITVDSATLMNKGLEVIEAHWLFGLEADRIDVVIHPQSIVHSLVEFVDGSLKAQLAPPDMRLVIAYALRGEARLPWDAPKLSWDQLTLTFEQPDLARYPCLGYAYEALAAGGTMPAVLNASNEVAVEQFLAGKIRFLDIARSVRRAMDGHRPVAAPTVEDILAADGQARAQTAADLVS</sequence>
<evidence type="ECO:0000256" key="6">
    <source>
        <dbReference type="ARBA" id="ARBA00023211"/>
    </source>
</evidence>
<evidence type="ECO:0000259" key="10">
    <source>
        <dbReference type="Pfam" id="PF02670"/>
    </source>
</evidence>
<dbReference type="GO" id="GO:0070402">
    <property type="term" value="F:NADPH binding"/>
    <property type="evidence" value="ECO:0007669"/>
    <property type="project" value="InterPro"/>
</dbReference>
<feature type="binding site" evidence="9">
    <location>
        <position position="149"/>
    </location>
    <ligand>
        <name>Mn(2+)</name>
        <dbReference type="ChEBI" id="CHEBI:29035"/>
    </ligand>
</feature>
<name>A0A537IWA4_9BACT</name>
<keyword evidence="6 9" id="KW-0464">Manganese</keyword>
<dbReference type="InterPro" id="IPR036291">
    <property type="entry name" value="NAD(P)-bd_dom_sf"/>
</dbReference>
<dbReference type="GO" id="GO:0051484">
    <property type="term" value="P:isopentenyl diphosphate biosynthetic process, methylerythritol 4-phosphate pathway involved in terpenoid biosynthetic process"/>
    <property type="evidence" value="ECO:0007669"/>
    <property type="project" value="UniProtKB-ARBA"/>
</dbReference>
<feature type="binding site" evidence="9">
    <location>
        <position position="198"/>
    </location>
    <ligand>
        <name>1-deoxy-D-xylulose 5-phosphate</name>
        <dbReference type="ChEBI" id="CHEBI:57792"/>
    </ligand>
</feature>
<organism evidence="13 14">
    <name type="scientific">Candidatus Segetimicrobium genomatis</name>
    <dbReference type="NCBI Taxonomy" id="2569760"/>
    <lineage>
        <taxon>Bacteria</taxon>
        <taxon>Bacillati</taxon>
        <taxon>Candidatus Sysuimicrobiota</taxon>
        <taxon>Candidatus Sysuimicrobiia</taxon>
        <taxon>Candidatus Sysuimicrobiales</taxon>
        <taxon>Candidatus Segetimicrobiaceae</taxon>
        <taxon>Candidatus Segetimicrobium</taxon>
    </lineage>
</organism>
<evidence type="ECO:0000256" key="7">
    <source>
        <dbReference type="ARBA" id="ARBA00023229"/>
    </source>
</evidence>
<feature type="domain" description="1-deoxy-D-xylulose 5-phosphate reductoisomerase N-terminal" evidence="10">
    <location>
        <begin position="6"/>
        <end position="131"/>
    </location>
</feature>
<dbReference type="InterPro" id="IPR026877">
    <property type="entry name" value="DXPR_C"/>
</dbReference>
<feature type="binding site" evidence="9">
    <location>
        <position position="211"/>
    </location>
    <ligand>
        <name>1-deoxy-D-xylulose 5-phosphate</name>
        <dbReference type="ChEBI" id="CHEBI:57792"/>
    </ligand>
</feature>
<proteinExistence type="inferred from homology"/>
<accession>A0A537IWA4</accession>
<feature type="binding site" evidence="9">
    <location>
        <position position="151"/>
    </location>
    <ligand>
        <name>1-deoxy-D-xylulose 5-phosphate</name>
        <dbReference type="ChEBI" id="CHEBI:57792"/>
    </ligand>
</feature>
<evidence type="ECO:0000256" key="8">
    <source>
        <dbReference type="ARBA" id="ARBA00048543"/>
    </source>
</evidence>
<evidence type="ECO:0000259" key="12">
    <source>
        <dbReference type="Pfam" id="PF13288"/>
    </source>
</evidence>
<comment type="caution">
    <text evidence="13">The sequence shown here is derived from an EMBL/GenBank/DDBJ whole genome shotgun (WGS) entry which is preliminary data.</text>
</comment>
<feature type="domain" description="DXP reductoisomerase C-terminal" evidence="12">
    <location>
        <begin position="260"/>
        <end position="375"/>
    </location>
</feature>
<feature type="binding site" evidence="9">
    <location>
        <position position="151"/>
    </location>
    <ligand>
        <name>Mn(2+)</name>
        <dbReference type="ChEBI" id="CHEBI:29035"/>
    </ligand>
</feature>
<feature type="binding site" evidence="9">
    <location>
        <position position="14"/>
    </location>
    <ligand>
        <name>NADPH</name>
        <dbReference type="ChEBI" id="CHEBI:57783"/>
    </ligand>
</feature>
<evidence type="ECO:0000313" key="13">
    <source>
        <dbReference type="EMBL" id="TMI75560.1"/>
    </source>
</evidence>
<dbReference type="EMBL" id="VBAP01000043">
    <property type="protein sequence ID" value="TMI75560.1"/>
    <property type="molecule type" value="Genomic_DNA"/>
</dbReference>
<feature type="binding site" evidence="9">
    <location>
        <position position="220"/>
    </location>
    <ligand>
        <name>Mn(2+)</name>
        <dbReference type="ChEBI" id="CHEBI:29035"/>
    </ligand>
</feature>
<dbReference type="SUPFAM" id="SSF69055">
    <property type="entry name" value="1-deoxy-D-xylulose-5-phosphate reductoisomerase, C-terminal domain"/>
    <property type="match status" value="1"/>
</dbReference>
<evidence type="ECO:0000259" key="11">
    <source>
        <dbReference type="Pfam" id="PF08436"/>
    </source>
</evidence>
<dbReference type="GO" id="GO:0030145">
    <property type="term" value="F:manganese ion binding"/>
    <property type="evidence" value="ECO:0007669"/>
    <property type="project" value="TreeGrafter"/>
</dbReference>
<dbReference type="UniPathway" id="UPA00056">
    <property type="reaction ID" value="UER00092"/>
</dbReference>
<dbReference type="EC" id="1.1.1.267" evidence="9"/>
<feature type="binding site" evidence="9">
    <location>
        <position position="15"/>
    </location>
    <ligand>
        <name>NADPH</name>
        <dbReference type="ChEBI" id="CHEBI:57783"/>
    </ligand>
</feature>
<feature type="binding site" evidence="9">
    <location>
        <position position="220"/>
    </location>
    <ligand>
        <name>1-deoxy-D-xylulose 5-phosphate</name>
        <dbReference type="ChEBI" id="CHEBI:57792"/>
    </ligand>
</feature>
<dbReference type="FunFam" id="3.40.50.720:FF:000045">
    <property type="entry name" value="1-deoxy-D-xylulose 5-phosphate reductoisomerase"/>
    <property type="match status" value="1"/>
</dbReference>
<dbReference type="Pfam" id="PF02670">
    <property type="entry name" value="DXP_reductoisom"/>
    <property type="match status" value="1"/>
</dbReference>
<keyword evidence="7 9" id="KW-0414">Isoprene biosynthesis</keyword>
<feature type="domain" description="1-deoxy-D-xylulose 5-phosphate reductoisomerase C-terminal" evidence="11">
    <location>
        <begin position="145"/>
        <end position="228"/>
    </location>
</feature>
<gene>
    <name evidence="9" type="primary">dxr</name>
    <name evidence="13" type="ORF">E6H05_06440</name>
</gene>
<dbReference type="PIRSF" id="PIRSF006205">
    <property type="entry name" value="Dxp_reductismrs"/>
    <property type="match status" value="1"/>
</dbReference>
<dbReference type="NCBIfam" id="NF009114">
    <property type="entry name" value="PRK12464.1"/>
    <property type="match status" value="1"/>
</dbReference>
<dbReference type="PANTHER" id="PTHR30525:SF0">
    <property type="entry name" value="1-DEOXY-D-XYLULOSE 5-PHOSPHATE REDUCTOISOMERASE, CHLOROPLASTIC"/>
    <property type="match status" value="1"/>
</dbReference>
<dbReference type="InterPro" id="IPR003821">
    <property type="entry name" value="DXP_reductoisomerase"/>
</dbReference>
<feature type="binding site" evidence="9">
    <location>
        <position position="12"/>
    </location>
    <ligand>
        <name>NADPH</name>
        <dbReference type="ChEBI" id="CHEBI:57783"/>
    </ligand>
</feature>
<feature type="binding site" evidence="9">
    <location>
        <position position="124"/>
    </location>
    <ligand>
        <name>1-deoxy-D-xylulose 5-phosphate</name>
        <dbReference type="ChEBI" id="CHEBI:57792"/>
    </ligand>
</feature>
<dbReference type="GO" id="GO:0016853">
    <property type="term" value="F:isomerase activity"/>
    <property type="evidence" value="ECO:0007669"/>
    <property type="project" value="UniProtKB-KW"/>
</dbReference>
<feature type="binding site" evidence="9">
    <location>
        <position position="125"/>
    </location>
    <ligand>
        <name>NADPH</name>
        <dbReference type="ChEBI" id="CHEBI:57783"/>
    </ligand>
</feature>
<dbReference type="HAMAP" id="MF_00183">
    <property type="entry name" value="DXP_reductoisom"/>
    <property type="match status" value="1"/>
</dbReference>
<evidence type="ECO:0000256" key="5">
    <source>
        <dbReference type="ARBA" id="ARBA00023002"/>
    </source>
</evidence>
<feature type="binding site" evidence="9">
    <location>
        <position position="216"/>
    </location>
    <ligand>
        <name>1-deoxy-D-xylulose 5-phosphate</name>
        <dbReference type="ChEBI" id="CHEBI:57792"/>
    </ligand>
</feature>
<dbReference type="SUPFAM" id="SSF55347">
    <property type="entry name" value="Glyceraldehyde-3-phosphate dehydrogenase-like, C-terminal domain"/>
    <property type="match status" value="1"/>
</dbReference>
<feature type="binding site" evidence="9">
    <location>
        <position position="204"/>
    </location>
    <ligand>
        <name>NADPH</name>
        <dbReference type="ChEBI" id="CHEBI:57783"/>
    </ligand>
</feature>
<dbReference type="InterPro" id="IPR036169">
    <property type="entry name" value="DXPR_C_sf"/>
</dbReference>
<dbReference type="Pfam" id="PF08436">
    <property type="entry name" value="DXP_redisom_C"/>
    <property type="match status" value="1"/>
</dbReference>
<evidence type="ECO:0000256" key="1">
    <source>
        <dbReference type="ARBA" id="ARBA00005094"/>
    </source>
</evidence>
<comment type="pathway">
    <text evidence="1 9">Isoprenoid biosynthesis; isopentenyl diphosphate biosynthesis via DXP pathway; isopentenyl diphosphate from 1-deoxy-D-xylulose 5-phosphate: step 1/6.</text>
</comment>
<dbReference type="AlphaFoldDB" id="A0A537IWA4"/>
<keyword evidence="9" id="KW-0460">Magnesium</keyword>
<dbReference type="Gene3D" id="1.10.1740.10">
    <property type="match status" value="1"/>
</dbReference>
<keyword evidence="5 9" id="KW-0560">Oxidoreductase</keyword>
<evidence type="ECO:0000256" key="3">
    <source>
        <dbReference type="ARBA" id="ARBA00022723"/>
    </source>
</evidence>
<dbReference type="SUPFAM" id="SSF51735">
    <property type="entry name" value="NAD(P)-binding Rossmann-fold domains"/>
    <property type="match status" value="1"/>
</dbReference>
<keyword evidence="3 9" id="KW-0479">Metal-binding</keyword>
<dbReference type="Proteomes" id="UP000318834">
    <property type="component" value="Unassembled WGS sequence"/>
</dbReference>
<feature type="binding site" evidence="9">
    <location>
        <position position="150"/>
    </location>
    <ligand>
        <name>1-deoxy-D-xylulose 5-phosphate</name>
        <dbReference type="ChEBI" id="CHEBI:57792"/>
    </ligand>
</feature>
<evidence type="ECO:0000256" key="4">
    <source>
        <dbReference type="ARBA" id="ARBA00022857"/>
    </source>
</evidence>
<keyword evidence="4 9" id="KW-0521">NADP</keyword>
<feature type="binding site" evidence="9">
    <location>
        <position position="39"/>
    </location>
    <ligand>
        <name>NADPH</name>
        <dbReference type="ChEBI" id="CHEBI:57783"/>
    </ligand>
</feature>
<dbReference type="Pfam" id="PF13288">
    <property type="entry name" value="DXPR_C"/>
    <property type="match status" value="1"/>
</dbReference>
<comment type="function">
    <text evidence="9">Catalyzes the NADPH-dependent rearrangement and reduction of 1-deoxy-D-xylulose-5-phosphate (DXP) to 2-C-methyl-D-erythritol 4-phosphate (MEP).</text>
</comment>
<dbReference type="NCBIfam" id="TIGR00243">
    <property type="entry name" value="Dxr"/>
    <property type="match status" value="1"/>
</dbReference>
<evidence type="ECO:0000256" key="9">
    <source>
        <dbReference type="HAMAP-Rule" id="MF_00183"/>
    </source>
</evidence>
<evidence type="ECO:0000313" key="14">
    <source>
        <dbReference type="Proteomes" id="UP000318834"/>
    </source>
</evidence>
<keyword evidence="13" id="KW-0413">Isomerase</keyword>
<evidence type="ECO:0000256" key="2">
    <source>
        <dbReference type="ARBA" id="ARBA00006825"/>
    </source>
</evidence>